<dbReference type="InterPro" id="IPR043502">
    <property type="entry name" value="DNA/RNA_pol_sf"/>
</dbReference>
<dbReference type="InterPro" id="IPR041577">
    <property type="entry name" value="RT_RNaseH_2"/>
</dbReference>
<dbReference type="Pfam" id="PF17919">
    <property type="entry name" value="RT_RNaseH_2"/>
    <property type="match status" value="1"/>
</dbReference>
<dbReference type="PANTHER" id="PTHR34072">
    <property type="entry name" value="ENZYMATIC POLYPROTEIN-RELATED"/>
    <property type="match status" value="1"/>
</dbReference>
<protein>
    <recommendedName>
        <fullName evidence="1">Reverse transcriptase/retrotransposon-derived protein RNase H-like domain-containing protein</fullName>
    </recommendedName>
</protein>
<accession>A0A151IDQ7</accession>
<dbReference type="EMBL" id="KQ977927">
    <property type="protein sequence ID" value="KYM98784.1"/>
    <property type="molecule type" value="Genomic_DNA"/>
</dbReference>
<organism evidence="2 3">
    <name type="scientific">Cyphomyrmex costatus</name>
    <dbReference type="NCBI Taxonomy" id="456900"/>
    <lineage>
        <taxon>Eukaryota</taxon>
        <taxon>Metazoa</taxon>
        <taxon>Ecdysozoa</taxon>
        <taxon>Arthropoda</taxon>
        <taxon>Hexapoda</taxon>
        <taxon>Insecta</taxon>
        <taxon>Pterygota</taxon>
        <taxon>Neoptera</taxon>
        <taxon>Endopterygota</taxon>
        <taxon>Hymenoptera</taxon>
        <taxon>Apocrita</taxon>
        <taxon>Aculeata</taxon>
        <taxon>Formicoidea</taxon>
        <taxon>Formicidae</taxon>
        <taxon>Myrmicinae</taxon>
        <taxon>Cyphomyrmex</taxon>
    </lineage>
</organism>
<evidence type="ECO:0000313" key="3">
    <source>
        <dbReference type="Proteomes" id="UP000078542"/>
    </source>
</evidence>
<feature type="domain" description="Reverse transcriptase/retrotransposon-derived protein RNase H-like" evidence="1">
    <location>
        <begin position="2"/>
        <end position="54"/>
    </location>
</feature>
<reference evidence="2 3" key="1">
    <citation type="submission" date="2016-03" db="EMBL/GenBank/DDBJ databases">
        <title>Cyphomyrmex costatus WGS genome.</title>
        <authorList>
            <person name="Nygaard S."/>
            <person name="Hu H."/>
            <person name="Boomsma J."/>
            <person name="Zhang G."/>
        </authorList>
    </citation>
    <scope>NUCLEOTIDE SEQUENCE [LARGE SCALE GENOMIC DNA]</scope>
    <source>
        <strain evidence="2">MS0001</strain>
        <tissue evidence="2">Whole body</tissue>
    </source>
</reference>
<dbReference type="STRING" id="456900.A0A151IDQ7"/>
<evidence type="ECO:0000259" key="1">
    <source>
        <dbReference type="Pfam" id="PF17919"/>
    </source>
</evidence>
<dbReference type="GO" id="GO:0071897">
    <property type="term" value="P:DNA biosynthetic process"/>
    <property type="evidence" value="ECO:0007669"/>
    <property type="project" value="UniProtKB-ARBA"/>
</dbReference>
<dbReference type="AlphaFoldDB" id="A0A151IDQ7"/>
<proteinExistence type="predicted"/>
<gene>
    <name evidence="2" type="ORF">ALC62_10496</name>
</gene>
<dbReference type="Proteomes" id="UP000078542">
    <property type="component" value="Unassembled WGS sequence"/>
</dbReference>
<name>A0A151IDQ7_9HYME</name>
<dbReference type="SUPFAM" id="SSF56672">
    <property type="entry name" value="DNA/RNA polymerases"/>
    <property type="match status" value="1"/>
</dbReference>
<sequence>MFSLQTDVSDKAIGVVLQQRHSNEILQPLNLFSRTLTLTQARYSAYDSESCQIRQLLFILEFTTDFHHVSGAENIVADALSRSDTIVMQPVSICRKSQ</sequence>
<dbReference type="PANTHER" id="PTHR34072:SF52">
    <property type="entry name" value="RIBONUCLEASE H"/>
    <property type="match status" value="1"/>
</dbReference>
<evidence type="ECO:0000313" key="2">
    <source>
        <dbReference type="EMBL" id="KYM98784.1"/>
    </source>
</evidence>
<keyword evidence="3" id="KW-1185">Reference proteome</keyword>